<accession>C2MDC9</accession>
<comment type="caution">
    <text evidence="1">The sequence shown here is derived from an EMBL/GenBank/DDBJ whole genome shotgun (WGS) entry which is preliminary data.</text>
</comment>
<dbReference type="STRING" id="596327.PORUE0001_1424"/>
<reference evidence="1 2" key="1">
    <citation type="submission" date="2009-04" db="EMBL/GenBank/DDBJ databases">
        <authorList>
            <person name="Sebastian Y."/>
            <person name="Madupu R."/>
            <person name="Durkin A.S."/>
            <person name="Torralba M."/>
            <person name="Methe B."/>
            <person name="Sutton G.G."/>
            <person name="Strausberg R.L."/>
            <person name="Nelson K.E."/>
        </authorList>
    </citation>
    <scope>NUCLEOTIDE SEQUENCE [LARGE SCALE GENOMIC DNA]</scope>
    <source>
        <strain evidence="1 2">60-3</strain>
    </source>
</reference>
<organism evidence="1 2">
    <name type="scientific">Porphyromonas uenonis 60-3</name>
    <dbReference type="NCBI Taxonomy" id="596327"/>
    <lineage>
        <taxon>Bacteria</taxon>
        <taxon>Pseudomonadati</taxon>
        <taxon>Bacteroidota</taxon>
        <taxon>Bacteroidia</taxon>
        <taxon>Bacteroidales</taxon>
        <taxon>Porphyromonadaceae</taxon>
        <taxon>Porphyromonas</taxon>
    </lineage>
</organism>
<gene>
    <name evidence="1" type="ORF">PORUE0001_1424</name>
</gene>
<dbReference type="EMBL" id="ACLR01000183">
    <property type="protein sequence ID" value="EEK16254.1"/>
    <property type="molecule type" value="Genomic_DNA"/>
</dbReference>
<dbReference type="RefSeq" id="WP_007365862.1">
    <property type="nucleotide sequence ID" value="NZ_ACLR01000183.1"/>
</dbReference>
<dbReference type="eggNOG" id="COG0443">
    <property type="taxonomic scope" value="Bacteria"/>
</dbReference>
<dbReference type="OrthoDB" id="599796at2"/>
<proteinExistence type="predicted"/>
<dbReference type="Proteomes" id="UP000003303">
    <property type="component" value="Unassembled WGS sequence"/>
</dbReference>
<dbReference type="AlphaFoldDB" id="C2MDC9"/>
<name>C2MDC9_9PORP</name>
<protein>
    <submittedName>
        <fullName evidence="1">Uncharacterized protein</fullName>
    </submittedName>
</protein>
<sequence>MSKALLIKSYTNLTTGTPGEWNELNMPVSYIQGIETGKILDDLTADKLNTLISGIPTPWARAKLFKFALNTLATPDPNIDSSGLQQFYEMLYDEWKGLLAVIALYPDRIRFSNPIEMDVNGQAYGIAPSFGRMLFDDRDLWSNQDKLATEPDTQPFIQLIYYRDSLVGGTSPMTGVFTGVEYDHLPEASDISWYRGGKFECPDPYLSPDHLQKLYLFVKNLNSNLRAFEEKINSQRGDKPHEEINGFKQMSRLWEEELRQKGSNLRDRGPIASYSNLECPFSLLLESNVPVYLKLDDYTFTYTNERDGEYKLIGDIQKLLSDDKFVIGWVEDEDARPKLSEAPVFYLKTKDLQSKKNYYFTISLSESGVDVFKNDLSGMLGYSDSDNVSLSGVITDSGQLAATLSVKVDGQRVTLNTREYAIHWMTDLGKVIMWPNFVSENWNKYYLYSEFTSDAQELFEPIFKIQNQFLKTIKGTFWTGDYQAEVDEPKQVDVKKLITYPAGEGEDLHKYNIICTDKPLGGVVAYVKDMGKPSHAGFLIFRPQIVEDRSSLPPQTEAVVGIDFGSNNTCLFYNEGDREPAPIEFENYRLVVVGKENNNLKAVAENNELLFFSNYPASNGQIKSWLHEQDSRYNTHNEALEIAGGVPVNRPNVLVRKMDRFAITTQAGTLHYNMKWLSDNRGLLKKSAFLKTIWLQACAYLYKNRIRPARLVWSYPGSMMPADRTELERIYEDLCKLTPISNQRKPELSDQLTTEAEAVCSFALSQEFGLNVNNLFLGIDVGGSTSDILILGKDPNNGNRASLLRESSVRMAAGVFFNTVIKSQEFREALIAFHEGRRTNVNVSNIKALQSEPSKAPYFLNSIFDQLQTREEYDEFYRSIDNNAKSVFTIPAYVTGLLLFYSGMLIGKTIKVEQLDQVSRVDVLSFGKGGRLFHWLKNSAGNRLTNEYYGACLNAGVRCVIDKEIQVSYREEIAVDNKAEVAKGLVNAKELYKKESEVSSDICGEDDVKYTMEDGSIRTLRVDDELTGEYFTNEMNNFTFQSVPNFEKFINIFIDFVCQKTHLYPQAESLYEDLADLPNRIASFICNSDDEYKKARSNQRDGFHYHQPLIIAEGACFLETLIKRVFN</sequence>
<keyword evidence="2" id="KW-1185">Reference proteome</keyword>
<evidence type="ECO:0000313" key="1">
    <source>
        <dbReference type="EMBL" id="EEK16254.1"/>
    </source>
</evidence>
<evidence type="ECO:0000313" key="2">
    <source>
        <dbReference type="Proteomes" id="UP000003303"/>
    </source>
</evidence>